<dbReference type="FunCoup" id="F0ZX61">
    <property type="interactions" value="1"/>
</dbReference>
<feature type="domain" description="DET1- and DDB1-associated protein 1" evidence="2">
    <location>
        <begin position="20"/>
        <end position="78"/>
    </location>
</feature>
<dbReference type="InterPro" id="IPR018276">
    <property type="entry name" value="DDA1_dom"/>
</dbReference>
<feature type="compositionally biased region" description="Polar residues" evidence="1">
    <location>
        <begin position="104"/>
        <end position="124"/>
    </location>
</feature>
<organism evidence="3 4">
    <name type="scientific">Dictyostelium purpureum</name>
    <name type="common">Slime mold</name>
    <dbReference type="NCBI Taxonomy" id="5786"/>
    <lineage>
        <taxon>Eukaryota</taxon>
        <taxon>Amoebozoa</taxon>
        <taxon>Evosea</taxon>
        <taxon>Eumycetozoa</taxon>
        <taxon>Dictyostelia</taxon>
        <taxon>Dictyosteliales</taxon>
        <taxon>Dictyosteliaceae</taxon>
        <taxon>Dictyostelium</taxon>
    </lineage>
</organism>
<dbReference type="GO" id="GO:0032436">
    <property type="term" value="P:positive regulation of proteasomal ubiquitin-dependent protein catabolic process"/>
    <property type="evidence" value="ECO:0000318"/>
    <property type="project" value="GO_Central"/>
</dbReference>
<reference evidence="4" key="1">
    <citation type="journal article" date="2011" name="Genome Biol.">
        <title>Comparative genomics of the social amoebae Dictyostelium discoideum and Dictyostelium purpureum.</title>
        <authorList>
            <consortium name="US DOE Joint Genome Institute (JGI-PGF)"/>
            <person name="Sucgang R."/>
            <person name="Kuo A."/>
            <person name="Tian X."/>
            <person name="Salerno W."/>
            <person name="Parikh A."/>
            <person name="Feasley C.L."/>
            <person name="Dalin E."/>
            <person name="Tu H."/>
            <person name="Huang E."/>
            <person name="Barry K."/>
            <person name="Lindquist E."/>
            <person name="Shapiro H."/>
            <person name="Bruce D."/>
            <person name="Schmutz J."/>
            <person name="Salamov A."/>
            <person name="Fey P."/>
            <person name="Gaudet P."/>
            <person name="Anjard C."/>
            <person name="Babu M.M."/>
            <person name="Basu S."/>
            <person name="Bushmanova Y."/>
            <person name="van der Wel H."/>
            <person name="Katoh-Kurasawa M."/>
            <person name="Dinh C."/>
            <person name="Coutinho P.M."/>
            <person name="Saito T."/>
            <person name="Elias M."/>
            <person name="Schaap P."/>
            <person name="Kay R.R."/>
            <person name="Henrissat B."/>
            <person name="Eichinger L."/>
            <person name="Rivero F."/>
            <person name="Putnam N.H."/>
            <person name="West C.M."/>
            <person name="Loomis W.F."/>
            <person name="Chisholm R.L."/>
            <person name="Shaulsky G."/>
            <person name="Strassmann J.E."/>
            <person name="Queller D.C."/>
            <person name="Kuspa A."/>
            <person name="Grigoriev I.V."/>
        </authorList>
    </citation>
    <scope>NUCLEOTIDE SEQUENCE [LARGE SCALE GENOMIC DNA]</scope>
    <source>
        <strain evidence="4">QSDP1</strain>
    </source>
</reference>
<protein>
    <recommendedName>
        <fullName evidence="2">DET1- and DDB1-associated protein 1 domain-containing protein</fullName>
    </recommendedName>
</protein>
<evidence type="ECO:0000313" key="4">
    <source>
        <dbReference type="Proteomes" id="UP000001064"/>
    </source>
</evidence>
<dbReference type="KEGG" id="dpp:DICPUDRAFT_39893"/>
<dbReference type="OMA" id="HKRINEQ"/>
<dbReference type="RefSeq" id="XP_003292012.1">
    <property type="nucleotide sequence ID" value="XM_003291964.1"/>
</dbReference>
<dbReference type="Pfam" id="PF10172">
    <property type="entry name" value="DDA1"/>
    <property type="match status" value="1"/>
</dbReference>
<gene>
    <name evidence="3" type="ORF">DICPUDRAFT_39893</name>
</gene>
<dbReference type="InParanoid" id="F0ZX61"/>
<sequence length="124" mass="14078">MNNNNNINNNNNSNSDNISSFLQALPSSGVLFSKYNIKKTVTKKEIPKYIPAHDTNPPNNEFVKNEDDNILIRSLIKNSVHKRINEQSKEKKKNNESDNEDDSTVPSSFVSEIENSSPNKRTRS</sequence>
<dbReference type="GO" id="GO:0080008">
    <property type="term" value="C:Cul4-RING E3 ubiquitin ligase complex"/>
    <property type="evidence" value="ECO:0000318"/>
    <property type="project" value="GO_Central"/>
</dbReference>
<dbReference type="OrthoDB" id="445357at2759"/>
<feature type="compositionally biased region" description="Basic and acidic residues" evidence="1">
    <location>
        <begin position="83"/>
        <end position="96"/>
    </location>
</feature>
<name>F0ZX61_DICPU</name>
<dbReference type="Proteomes" id="UP000001064">
    <property type="component" value="Unassembled WGS sequence"/>
</dbReference>
<accession>F0ZX61</accession>
<dbReference type="VEuPathDB" id="AmoebaDB:DICPUDRAFT_39893"/>
<keyword evidence="4" id="KW-1185">Reference proteome</keyword>
<dbReference type="AlphaFoldDB" id="F0ZX61"/>
<evidence type="ECO:0000256" key="1">
    <source>
        <dbReference type="SAM" id="MobiDB-lite"/>
    </source>
</evidence>
<evidence type="ECO:0000259" key="2">
    <source>
        <dbReference type="Pfam" id="PF10172"/>
    </source>
</evidence>
<dbReference type="GeneID" id="10505760"/>
<dbReference type="eggNOG" id="ENOG502RIFR">
    <property type="taxonomic scope" value="Eukaryota"/>
</dbReference>
<proteinExistence type="predicted"/>
<evidence type="ECO:0000313" key="3">
    <source>
        <dbReference type="EMBL" id="EGC31473.1"/>
    </source>
</evidence>
<feature type="region of interest" description="Disordered" evidence="1">
    <location>
        <begin position="80"/>
        <end position="124"/>
    </location>
</feature>
<dbReference type="EMBL" id="GL871252">
    <property type="protein sequence ID" value="EGC31473.1"/>
    <property type="molecule type" value="Genomic_DNA"/>
</dbReference>